<sequence>MLPGLRRKRTHRNYITQAQGVNVRGSDQSSHGRRDSEEAKATNVRDVPGREGTSNEPPRNGQHLIRQGPLGLPSRPHRAATPEEEAKKDERGHAEGRHNGDIMRGGRHKETKGEEIEGSGQSPITSEGVDEMPRATHDGRHHATGTRHERAAGRVKPWVPRPSKDRTQTSPKPGKLGSPARATQGATTMIKRRNRPRTTDPATRVRNPTPL</sequence>
<dbReference type="Proteomes" id="UP001497482">
    <property type="component" value="Chromosome 16"/>
</dbReference>
<dbReference type="EMBL" id="OZ035838">
    <property type="protein sequence ID" value="CAL1583314.1"/>
    <property type="molecule type" value="Genomic_DNA"/>
</dbReference>
<feature type="compositionally biased region" description="Polar residues" evidence="1">
    <location>
        <begin position="13"/>
        <end position="29"/>
    </location>
</feature>
<evidence type="ECO:0000313" key="3">
    <source>
        <dbReference type="Proteomes" id="UP001497482"/>
    </source>
</evidence>
<reference evidence="2 3" key="1">
    <citation type="submission" date="2024-04" db="EMBL/GenBank/DDBJ databases">
        <authorList>
            <person name="Waldvogel A.-M."/>
            <person name="Schoenle A."/>
        </authorList>
    </citation>
    <scope>NUCLEOTIDE SEQUENCE [LARGE SCALE GENOMIC DNA]</scope>
</reference>
<accession>A0AAV2K7A9</accession>
<keyword evidence="3" id="KW-1185">Reference proteome</keyword>
<gene>
    <name evidence="2" type="ORF">KC01_LOCUS13799</name>
</gene>
<dbReference type="AlphaFoldDB" id="A0AAV2K7A9"/>
<feature type="compositionally biased region" description="Basic and acidic residues" evidence="1">
    <location>
        <begin position="30"/>
        <end position="40"/>
    </location>
</feature>
<feature type="region of interest" description="Disordered" evidence="1">
    <location>
        <begin position="1"/>
        <end position="211"/>
    </location>
</feature>
<protein>
    <submittedName>
        <fullName evidence="2">Uncharacterized protein</fullName>
    </submittedName>
</protein>
<evidence type="ECO:0000256" key="1">
    <source>
        <dbReference type="SAM" id="MobiDB-lite"/>
    </source>
</evidence>
<organism evidence="2 3">
    <name type="scientific">Knipowitschia caucasica</name>
    <name type="common">Caucasian dwarf goby</name>
    <name type="synonym">Pomatoschistus caucasicus</name>
    <dbReference type="NCBI Taxonomy" id="637954"/>
    <lineage>
        <taxon>Eukaryota</taxon>
        <taxon>Metazoa</taxon>
        <taxon>Chordata</taxon>
        <taxon>Craniata</taxon>
        <taxon>Vertebrata</taxon>
        <taxon>Euteleostomi</taxon>
        <taxon>Actinopterygii</taxon>
        <taxon>Neopterygii</taxon>
        <taxon>Teleostei</taxon>
        <taxon>Neoteleostei</taxon>
        <taxon>Acanthomorphata</taxon>
        <taxon>Gobiaria</taxon>
        <taxon>Gobiiformes</taxon>
        <taxon>Gobioidei</taxon>
        <taxon>Gobiidae</taxon>
        <taxon>Gobiinae</taxon>
        <taxon>Knipowitschia</taxon>
    </lineage>
</organism>
<feature type="compositionally biased region" description="Basic and acidic residues" evidence="1">
    <location>
        <begin position="80"/>
        <end position="101"/>
    </location>
</feature>
<name>A0AAV2K7A9_KNICA</name>
<feature type="compositionally biased region" description="Basic residues" evidence="1">
    <location>
        <begin position="1"/>
        <end position="12"/>
    </location>
</feature>
<evidence type="ECO:0000313" key="2">
    <source>
        <dbReference type="EMBL" id="CAL1583314.1"/>
    </source>
</evidence>
<proteinExistence type="predicted"/>